<dbReference type="AlphaFoldDB" id="A0A127Z2W0"/>
<reference evidence="2" key="1">
    <citation type="submission" date="2014-06" db="EMBL/GenBank/DDBJ databases">
        <authorList>
            <person name="Ju J."/>
            <person name="Zhang J."/>
        </authorList>
    </citation>
    <scope>NUCLEOTIDE SEQUENCE</scope>
    <source>
        <strain evidence="2">SscI8</strain>
    </source>
</reference>
<proteinExistence type="predicted"/>
<evidence type="ECO:0000256" key="1">
    <source>
        <dbReference type="SAM" id="MobiDB-lite"/>
    </source>
</evidence>
<feature type="compositionally biased region" description="Acidic residues" evidence="1">
    <location>
        <begin position="35"/>
        <end position="55"/>
    </location>
</feature>
<evidence type="ECO:0000313" key="2">
    <source>
        <dbReference type="EMBL" id="CDR88161.1"/>
    </source>
</evidence>
<protein>
    <submittedName>
        <fullName evidence="2">Uncharacterized protein</fullName>
    </submittedName>
</protein>
<feature type="region of interest" description="Disordered" evidence="1">
    <location>
        <begin position="1"/>
        <end position="85"/>
    </location>
</feature>
<feature type="compositionally biased region" description="Low complexity" evidence="1">
    <location>
        <begin position="17"/>
        <end position="34"/>
    </location>
</feature>
<sequence length="85" mass="9009">MSTRSSAPGGSKPEPSSPTLLPLTIGSSTSSETSSNEDDLDGFSTQEDSDGPSFEEDNHTSGDYDYSDGTPPPPPPLWTFLERLT</sequence>
<gene>
    <name evidence="2" type="ORF">SPSC_03821</name>
</gene>
<name>A0A127Z2W0_9BASI</name>
<dbReference type="EMBL" id="LK056673">
    <property type="protein sequence ID" value="CDR88161.1"/>
    <property type="molecule type" value="Genomic_DNA"/>
</dbReference>
<organism evidence="2">
    <name type="scientific">Sporisorium scitamineum</name>
    <dbReference type="NCBI Taxonomy" id="49012"/>
    <lineage>
        <taxon>Eukaryota</taxon>
        <taxon>Fungi</taxon>
        <taxon>Dikarya</taxon>
        <taxon>Basidiomycota</taxon>
        <taxon>Ustilaginomycotina</taxon>
        <taxon>Ustilaginomycetes</taxon>
        <taxon>Ustilaginales</taxon>
        <taxon>Ustilaginaceae</taxon>
        <taxon>Sporisorium</taxon>
    </lineage>
</organism>
<accession>A0A127Z2W0</accession>